<reference evidence="13 14" key="1">
    <citation type="submission" date="2023-05" db="EMBL/GenBank/DDBJ databases">
        <title>Chelatococcus sp. nov., a moderately thermophilic bacterium isolated from hot spring microbial mat.</title>
        <authorList>
            <person name="Hu C.-J."/>
            <person name="Li W.-J."/>
        </authorList>
    </citation>
    <scope>NUCLEOTIDE SEQUENCE [LARGE SCALE GENOMIC DNA]</scope>
    <source>
        <strain evidence="13 14">SYSU G07232</strain>
    </source>
</reference>
<dbReference type="CDD" id="cd12152">
    <property type="entry name" value="F1-ATPase_delta"/>
    <property type="match status" value="1"/>
</dbReference>
<evidence type="ECO:0000256" key="1">
    <source>
        <dbReference type="ARBA" id="ARBA00003543"/>
    </source>
</evidence>
<evidence type="ECO:0000256" key="11">
    <source>
        <dbReference type="RuleBase" id="RU003656"/>
    </source>
</evidence>
<keyword evidence="7 10" id="KW-0472">Membrane</keyword>
<evidence type="ECO:0000256" key="9">
    <source>
        <dbReference type="ARBA" id="ARBA00023310"/>
    </source>
</evidence>
<dbReference type="InterPro" id="IPR036771">
    <property type="entry name" value="ATPsynth_dsu/esu_N"/>
</dbReference>
<feature type="domain" description="ATP synthase F1 complex delta/epsilon subunit N-terminal" evidence="12">
    <location>
        <begin position="4"/>
        <end position="83"/>
    </location>
</feature>
<keyword evidence="5 10" id="KW-0375">Hydrogen ion transport</keyword>
<comment type="function">
    <text evidence="1 10">Produces ATP from ADP in the presence of a proton gradient across the membrane.</text>
</comment>
<dbReference type="HAMAP" id="MF_00530">
    <property type="entry name" value="ATP_synth_epsil_bac"/>
    <property type="match status" value="1"/>
</dbReference>
<keyword evidence="6 10" id="KW-0406">Ion transport</keyword>
<dbReference type="EMBL" id="JASJEV010000002">
    <property type="protein sequence ID" value="MDJ1157374.1"/>
    <property type="molecule type" value="Genomic_DNA"/>
</dbReference>
<evidence type="ECO:0000256" key="3">
    <source>
        <dbReference type="ARBA" id="ARBA00005712"/>
    </source>
</evidence>
<evidence type="ECO:0000256" key="4">
    <source>
        <dbReference type="ARBA" id="ARBA00022448"/>
    </source>
</evidence>
<comment type="subunit">
    <text evidence="10 11">F-type ATPases have 2 components, CF(1) - the catalytic core - and CF(0) - the membrane proton channel. CF(1) has five subunits: alpha(3), beta(3), gamma(1), delta(1), epsilon(1). CF(0) has three main subunits: a, b and c.</text>
</comment>
<dbReference type="PANTHER" id="PTHR13822">
    <property type="entry name" value="ATP SYNTHASE DELTA/EPSILON CHAIN"/>
    <property type="match status" value="1"/>
</dbReference>
<protein>
    <recommendedName>
        <fullName evidence="10">ATP synthase epsilon chain</fullName>
    </recommendedName>
    <alternativeName>
        <fullName evidence="10">ATP synthase F1 sector epsilon subunit</fullName>
    </alternativeName>
    <alternativeName>
        <fullName evidence="10">F-ATPase epsilon subunit</fullName>
    </alternativeName>
</protein>
<organism evidence="13 14">
    <name type="scientific">Chelatococcus albus</name>
    <dbReference type="NCBI Taxonomy" id="3047466"/>
    <lineage>
        <taxon>Bacteria</taxon>
        <taxon>Pseudomonadati</taxon>
        <taxon>Pseudomonadota</taxon>
        <taxon>Alphaproteobacteria</taxon>
        <taxon>Hyphomicrobiales</taxon>
        <taxon>Chelatococcaceae</taxon>
        <taxon>Chelatococcus</taxon>
    </lineage>
</organism>
<dbReference type="Proteomes" id="UP001321492">
    <property type="component" value="Unassembled WGS sequence"/>
</dbReference>
<evidence type="ECO:0000259" key="12">
    <source>
        <dbReference type="Pfam" id="PF02823"/>
    </source>
</evidence>
<evidence type="ECO:0000256" key="10">
    <source>
        <dbReference type="HAMAP-Rule" id="MF_00530"/>
    </source>
</evidence>
<gene>
    <name evidence="10" type="primary">atpC</name>
    <name evidence="13" type="ORF">QNA08_03865</name>
</gene>
<keyword evidence="9 10" id="KW-0066">ATP synthesis</keyword>
<comment type="similarity">
    <text evidence="3 10 11">Belongs to the ATPase epsilon chain family.</text>
</comment>
<evidence type="ECO:0000256" key="2">
    <source>
        <dbReference type="ARBA" id="ARBA00004184"/>
    </source>
</evidence>
<dbReference type="Gene3D" id="2.60.15.10">
    <property type="entry name" value="F0F1 ATP synthase delta/epsilon subunit, N-terminal"/>
    <property type="match status" value="1"/>
</dbReference>
<keyword evidence="4 10" id="KW-0813">Transport</keyword>
<dbReference type="NCBIfam" id="NF001851">
    <property type="entry name" value="PRK00571.2-4"/>
    <property type="match status" value="1"/>
</dbReference>
<proteinExistence type="inferred from homology"/>
<evidence type="ECO:0000256" key="5">
    <source>
        <dbReference type="ARBA" id="ARBA00022781"/>
    </source>
</evidence>
<dbReference type="InterPro" id="IPR001469">
    <property type="entry name" value="ATP_synth_F1_dsu/esu"/>
</dbReference>
<dbReference type="RefSeq" id="WP_283739375.1">
    <property type="nucleotide sequence ID" value="NZ_JASJEV010000002.1"/>
</dbReference>
<evidence type="ECO:0000313" key="14">
    <source>
        <dbReference type="Proteomes" id="UP001321492"/>
    </source>
</evidence>
<evidence type="ECO:0000256" key="8">
    <source>
        <dbReference type="ARBA" id="ARBA00023196"/>
    </source>
</evidence>
<dbReference type="SUPFAM" id="SSF51344">
    <property type="entry name" value="Epsilon subunit of F1F0-ATP synthase N-terminal domain"/>
    <property type="match status" value="1"/>
</dbReference>
<keyword evidence="14" id="KW-1185">Reference proteome</keyword>
<evidence type="ECO:0000256" key="7">
    <source>
        <dbReference type="ARBA" id="ARBA00023136"/>
    </source>
</evidence>
<name>A0ABT7AEV3_9HYPH</name>
<dbReference type="Pfam" id="PF02823">
    <property type="entry name" value="ATP-synt_DE_N"/>
    <property type="match status" value="1"/>
</dbReference>
<accession>A0ABT7AEV3</accession>
<comment type="subcellular location">
    <subcellularLocation>
        <location evidence="10">Cell membrane</location>
        <topology evidence="10">Peripheral membrane protein</topology>
    </subcellularLocation>
    <subcellularLocation>
        <location evidence="2">Endomembrane system</location>
        <topology evidence="2">Peripheral membrane protein</topology>
    </subcellularLocation>
</comment>
<keyword evidence="8 10" id="KW-0139">CF(1)</keyword>
<sequence length="133" mass="14384">MAIFHFELVSPERLLFAGEVESVIVPSVEGEMTVTAQHAPVMAVLKPGVVTVSEGKGAPRRLFVRGGFADVRPEGLTILAEHAIPLEELDAEALAQLVKDAQEDFDDAATDEAKRDAAEKLSQLKELRDALVH</sequence>
<comment type="caution">
    <text evidence="13">The sequence shown here is derived from an EMBL/GenBank/DDBJ whole genome shotgun (WGS) entry which is preliminary data.</text>
</comment>
<keyword evidence="10" id="KW-1003">Cell membrane</keyword>
<evidence type="ECO:0000313" key="13">
    <source>
        <dbReference type="EMBL" id="MDJ1157374.1"/>
    </source>
</evidence>
<evidence type="ECO:0000256" key="6">
    <source>
        <dbReference type="ARBA" id="ARBA00023065"/>
    </source>
</evidence>
<dbReference type="InterPro" id="IPR020546">
    <property type="entry name" value="ATP_synth_F1_dsu/esu_N"/>
</dbReference>
<dbReference type="NCBIfam" id="TIGR01216">
    <property type="entry name" value="ATP_synt_epsi"/>
    <property type="match status" value="1"/>
</dbReference>
<dbReference type="PANTHER" id="PTHR13822:SF10">
    <property type="entry name" value="ATP SYNTHASE EPSILON CHAIN, CHLOROPLASTIC"/>
    <property type="match status" value="1"/>
</dbReference>